<keyword evidence="8" id="KW-0456">Lyase</keyword>
<evidence type="ECO:0000256" key="6">
    <source>
        <dbReference type="ARBA" id="ARBA00023004"/>
    </source>
</evidence>
<evidence type="ECO:0000256" key="8">
    <source>
        <dbReference type="ARBA" id="ARBA00023239"/>
    </source>
</evidence>
<comment type="cofactor">
    <cofactor evidence="1">
        <name>[4Fe-4S] cluster</name>
        <dbReference type="ChEBI" id="CHEBI:49883"/>
    </cofactor>
</comment>
<dbReference type="PANTHER" id="PTHR30182">
    <property type="entry name" value="L-SERINE DEHYDRATASE"/>
    <property type="match status" value="1"/>
</dbReference>
<organism evidence="10 11">
    <name type="scientific">Rhizophlyctis rosea</name>
    <dbReference type="NCBI Taxonomy" id="64517"/>
    <lineage>
        <taxon>Eukaryota</taxon>
        <taxon>Fungi</taxon>
        <taxon>Fungi incertae sedis</taxon>
        <taxon>Chytridiomycota</taxon>
        <taxon>Chytridiomycota incertae sedis</taxon>
        <taxon>Chytridiomycetes</taxon>
        <taxon>Rhizophlyctidales</taxon>
        <taxon>Rhizophlyctidaceae</taxon>
        <taxon>Rhizophlyctis</taxon>
    </lineage>
</organism>
<comment type="caution">
    <text evidence="10">The sequence shown here is derived from an EMBL/GenBank/DDBJ whole genome shotgun (WGS) entry which is preliminary data.</text>
</comment>
<evidence type="ECO:0000256" key="3">
    <source>
        <dbReference type="ARBA" id="ARBA00022432"/>
    </source>
</evidence>
<dbReference type="AlphaFoldDB" id="A0AAD5WZT0"/>
<dbReference type="GO" id="GO:0003941">
    <property type="term" value="F:L-serine ammonia-lyase activity"/>
    <property type="evidence" value="ECO:0007669"/>
    <property type="project" value="TreeGrafter"/>
</dbReference>
<dbReference type="PANTHER" id="PTHR30182:SF1">
    <property type="entry name" value="L-SERINE DEHYDRATASE 1"/>
    <property type="match status" value="1"/>
</dbReference>
<keyword evidence="11" id="KW-1185">Reference proteome</keyword>
<evidence type="ECO:0000256" key="4">
    <source>
        <dbReference type="ARBA" id="ARBA00022485"/>
    </source>
</evidence>
<dbReference type="Proteomes" id="UP001212841">
    <property type="component" value="Unassembled WGS sequence"/>
</dbReference>
<evidence type="ECO:0000313" key="10">
    <source>
        <dbReference type="EMBL" id="KAJ3047359.1"/>
    </source>
</evidence>
<protein>
    <recommendedName>
        <fullName evidence="9">Serine dehydratase-like alpha subunit domain-containing protein</fullName>
    </recommendedName>
</protein>
<reference evidence="10" key="1">
    <citation type="submission" date="2020-05" db="EMBL/GenBank/DDBJ databases">
        <title>Phylogenomic resolution of chytrid fungi.</title>
        <authorList>
            <person name="Stajich J.E."/>
            <person name="Amses K."/>
            <person name="Simmons R."/>
            <person name="Seto K."/>
            <person name="Myers J."/>
            <person name="Bonds A."/>
            <person name="Quandt C.A."/>
            <person name="Barry K."/>
            <person name="Liu P."/>
            <person name="Grigoriev I."/>
            <person name="Longcore J.E."/>
            <person name="James T.Y."/>
        </authorList>
    </citation>
    <scope>NUCLEOTIDE SEQUENCE</scope>
    <source>
        <strain evidence="10">JEL0318</strain>
    </source>
</reference>
<sequence length="386" mass="42228">MFKGHYRPYNLTSHAHPFHPTYNSTLLTQSLKSFNFHSTGTLTIDISSNSTVISDTSYIQGSARLNPDKSSWWSKSDLVLSLHGVHFGRNGSVVLVGVPQGRGVSLQDVVETMRTNESFVVAQKALIGVSREYERELEEQLAEDSKAQTEVSSTTREVLCTFRIFMQLTPAPHRILATDLLELEEELKFPTGISTIPPPPLLTRLQIYSPECGTFHETDHISGLKVESYYGKIRTYAVVMLLVSAMQLYLSARQMEFTNTHSVDSSFTPQLLTTIRIRQTGRVVTAPTNGAAGVIPSTLKFYLTFLHTNTSPTSRDNAIITFLLTSAAIGMLYKRGASISAAEVGCQGEVGVACSMAAAGLAAVMGGGVMQVENAAEVRYFVCGVW</sequence>
<keyword evidence="7" id="KW-0411">Iron-sulfur</keyword>
<keyword evidence="5" id="KW-0479">Metal-binding</keyword>
<evidence type="ECO:0000313" key="11">
    <source>
        <dbReference type="Proteomes" id="UP001212841"/>
    </source>
</evidence>
<keyword evidence="3" id="KW-0312">Gluconeogenesis</keyword>
<evidence type="ECO:0000256" key="5">
    <source>
        <dbReference type="ARBA" id="ARBA00022723"/>
    </source>
</evidence>
<dbReference type="GO" id="GO:0006094">
    <property type="term" value="P:gluconeogenesis"/>
    <property type="evidence" value="ECO:0007669"/>
    <property type="project" value="UniProtKB-KW"/>
</dbReference>
<keyword evidence="6" id="KW-0408">Iron</keyword>
<gene>
    <name evidence="10" type="ORF">HK097_011596</name>
</gene>
<proteinExistence type="predicted"/>
<dbReference type="InterPro" id="IPR051318">
    <property type="entry name" value="Fe-S_L-Ser"/>
</dbReference>
<dbReference type="Pfam" id="PF03313">
    <property type="entry name" value="SDH_alpha"/>
    <property type="match status" value="1"/>
</dbReference>
<evidence type="ECO:0000256" key="7">
    <source>
        <dbReference type="ARBA" id="ARBA00023014"/>
    </source>
</evidence>
<evidence type="ECO:0000256" key="2">
    <source>
        <dbReference type="ARBA" id="ARBA00004742"/>
    </source>
</evidence>
<dbReference type="EMBL" id="JADGJD010000976">
    <property type="protein sequence ID" value="KAJ3047359.1"/>
    <property type="molecule type" value="Genomic_DNA"/>
</dbReference>
<dbReference type="GO" id="GO:0051539">
    <property type="term" value="F:4 iron, 4 sulfur cluster binding"/>
    <property type="evidence" value="ECO:0007669"/>
    <property type="project" value="UniProtKB-KW"/>
</dbReference>
<feature type="domain" description="Serine dehydratase-like alpha subunit" evidence="9">
    <location>
        <begin position="280"/>
        <end position="378"/>
    </location>
</feature>
<name>A0AAD5WZT0_9FUNG</name>
<evidence type="ECO:0000259" key="9">
    <source>
        <dbReference type="Pfam" id="PF03313"/>
    </source>
</evidence>
<comment type="pathway">
    <text evidence="2">Carbohydrate biosynthesis; gluconeogenesis.</text>
</comment>
<accession>A0AAD5WZT0</accession>
<dbReference type="InterPro" id="IPR005130">
    <property type="entry name" value="Ser_deHydtase-like_asu"/>
</dbReference>
<dbReference type="GO" id="GO:0046872">
    <property type="term" value="F:metal ion binding"/>
    <property type="evidence" value="ECO:0007669"/>
    <property type="project" value="UniProtKB-KW"/>
</dbReference>
<evidence type="ECO:0000256" key="1">
    <source>
        <dbReference type="ARBA" id="ARBA00001966"/>
    </source>
</evidence>
<keyword evidence="4" id="KW-0004">4Fe-4S</keyword>